<dbReference type="Proteomes" id="UP000235023">
    <property type="component" value="Unassembled WGS sequence"/>
</dbReference>
<protein>
    <submittedName>
        <fullName evidence="2">Uncharacterized protein</fullName>
    </submittedName>
</protein>
<dbReference type="EMBL" id="KZ559690">
    <property type="protein sequence ID" value="PLN74691.1"/>
    <property type="molecule type" value="Genomic_DNA"/>
</dbReference>
<accession>A0A2J5HD39</accession>
<dbReference type="AlphaFoldDB" id="A0A2J5HD39"/>
<keyword evidence="3" id="KW-1185">Reference proteome</keyword>
<name>A0A2J5HD39_9EURO</name>
<gene>
    <name evidence="2" type="ORF">BDW42DRAFT_54515</name>
</gene>
<sequence length="58" mass="6798">MSTLEVLTRQGWNKAMKEELKLFPASGDFPFNNHLPAQSYPHRNHHHISSQGHDHRCY</sequence>
<reference evidence="3" key="1">
    <citation type="submission" date="2017-12" db="EMBL/GenBank/DDBJ databases">
        <authorList>
            <consortium name="DOE Joint Genome Institute"/>
            <person name="Mondo S.J."/>
            <person name="Kjaerbolling I."/>
            <person name="Vesth T.C."/>
            <person name="Frisvad J.C."/>
            <person name="Nybo J.L."/>
            <person name="Theobald S."/>
            <person name="Kuo A."/>
            <person name="Bowyer P."/>
            <person name="Matsuda Y."/>
            <person name="Lyhne E.K."/>
            <person name="Kogle M.E."/>
            <person name="Clum A."/>
            <person name="Lipzen A."/>
            <person name="Salamov A."/>
            <person name="Ngan C.Y."/>
            <person name="Daum C."/>
            <person name="Chiniquy J."/>
            <person name="Barry K."/>
            <person name="LaButti K."/>
            <person name="Haridas S."/>
            <person name="Simmons B.A."/>
            <person name="Magnuson J.K."/>
            <person name="Mortensen U.H."/>
            <person name="Larsen T.O."/>
            <person name="Grigoriev I.V."/>
            <person name="Baker S.E."/>
            <person name="Andersen M.R."/>
            <person name="Nordberg H.P."/>
            <person name="Cantor M.N."/>
            <person name="Hua S.X."/>
        </authorList>
    </citation>
    <scope>NUCLEOTIDE SEQUENCE [LARGE SCALE GENOMIC DNA]</scope>
    <source>
        <strain evidence="3">IBT 19404</strain>
    </source>
</reference>
<evidence type="ECO:0000313" key="2">
    <source>
        <dbReference type="EMBL" id="PLN74691.1"/>
    </source>
</evidence>
<evidence type="ECO:0000313" key="3">
    <source>
        <dbReference type="Proteomes" id="UP000235023"/>
    </source>
</evidence>
<feature type="region of interest" description="Disordered" evidence="1">
    <location>
        <begin position="34"/>
        <end position="58"/>
    </location>
</feature>
<organism evidence="2 3">
    <name type="scientific">Aspergillus taichungensis</name>
    <dbReference type="NCBI Taxonomy" id="482145"/>
    <lineage>
        <taxon>Eukaryota</taxon>
        <taxon>Fungi</taxon>
        <taxon>Dikarya</taxon>
        <taxon>Ascomycota</taxon>
        <taxon>Pezizomycotina</taxon>
        <taxon>Eurotiomycetes</taxon>
        <taxon>Eurotiomycetidae</taxon>
        <taxon>Eurotiales</taxon>
        <taxon>Aspergillaceae</taxon>
        <taxon>Aspergillus</taxon>
        <taxon>Aspergillus subgen. Circumdati</taxon>
    </lineage>
</organism>
<proteinExistence type="predicted"/>
<evidence type="ECO:0000256" key="1">
    <source>
        <dbReference type="SAM" id="MobiDB-lite"/>
    </source>
</evidence>